<dbReference type="EMBL" id="QQZY01000008">
    <property type="protein sequence ID" value="RDI73570.1"/>
    <property type="molecule type" value="Genomic_DNA"/>
</dbReference>
<evidence type="ECO:0000313" key="2">
    <source>
        <dbReference type="EMBL" id="RDI73570.1"/>
    </source>
</evidence>
<organism evidence="2 3">
    <name type="scientific">Gaiella occulta</name>
    <dbReference type="NCBI Taxonomy" id="1002870"/>
    <lineage>
        <taxon>Bacteria</taxon>
        <taxon>Bacillati</taxon>
        <taxon>Actinomycetota</taxon>
        <taxon>Thermoleophilia</taxon>
        <taxon>Gaiellales</taxon>
        <taxon>Gaiellaceae</taxon>
        <taxon>Gaiella</taxon>
    </lineage>
</organism>
<dbReference type="Proteomes" id="UP000254134">
    <property type="component" value="Unassembled WGS sequence"/>
</dbReference>
<dbReference type="NCBIfam" id="TIGR02532">
    <property type="entry name" value="IV_pilin_GFxxxE"/>
    <property type="match status" value="1"/>
</dbReference>
<keyword evidence="1" id="KW-0812">Transmembrane</keyword>
<dbReference type="Pfam" id="PF07963">
    <property type="entry name" value="N_methyl"/>
    <property type="match status" value="1"/>
</dbReference>
<evidence type="ECO:0000313" key="3">
    <source>
        <dbReference type="Proteomes" id="UP000254134"/>
    </source>
</evidence>
<dbReference type="SUPFAM" id="SSF54523">
    <property type="entry name" value="Pili subunits"/>
    <property type="match status" value="1"/>
</dbReference>
<name>A0A7M2YV12_9ACTN</name>
<keyword evidence="1" id="KW-0472">Membrane</keyword>
<accession>A0A7M2YV12</accession>
<reference evidence="2 3" key="1">
    <citation type="submission" date="2018-07" db="EMBL/GenBank/DDBJ databases">
        <title>High-quality-draft genome sequence of Gaiella occulta.</title>
        <authorList>
            <person name="Severino R."/>
            <person name="Froufe H.J.C."/>
            <person name="Rainey F.A."/>
            <person name="Barroso C."/>
            <person name="Albuquerque L."/>
            <person name="Lobo-Da-Cunha A."/>
            <person name="Da Costa M.S."/>
            <person name="Egas C."/>
        </authorList>
    </citation>
    <scope>NUCLEOTIDE SEQUENCE [LARGE SCALE GENOMIC DNA]</scope>
    <source>
        <strain evidence="2 3">F2-233</strain>
    </source>
</reference>
<evidence type="ECO:0000256" key="1">
    <source>
        <dbReference type="SAM" id="Phobius"/>
    </source>
</evidence>
<proteinExistence type="predicted"/>
<feature type="transmembrane region" description="Helical" evidence="1">
    <location>
        <begin position="20"/>
        <end position="41"/>
    </location>
</feature>
<dbReference type="InterPro" id="IPR045584">
    <property type="entry name" value="Pilin-like"/>
</dbReference>
<comment type="caution">
    <text evidence="2">The sequence shown here is derived from an EMBL/GenBank/DDBJ whole genome shotgun (WGS) entry which is preliminary data.</text>
</comment>
<dbReference type="AlphaFoldDB" id="A0A7M2YV12"/>
<dbReference type="InterPro" id="IPR012902">
    <property type="entry name" value="N_methyl_site"/>
</dbReference>
<keyword evidence="3" id="KW-1185">Reference proteome</keyword>
<protein>
    <submittedName>
        <fullName evidence="2">Prepilin-type N-terminal cleavage/methylation domain</fullName>
    </submittedName>
</protein>
<sequence length="201" mass="21436">MPAVSSRLLTRLRGETAFTLTEMLVVLAIIGLLVGSFSALLSTTIRHSTEIQEQDVTQTELRAAIDRLAAEVRQAYSGDGATAPIEVATGTALQFLSPDRAQPFHLRRIAYRVGSGRLERAMATSSDTDGAPWIFPALGAYGLVVDSITNASPFTYLDAANAPTTVAANVRTVRISFTVATKASPGRQYTYSTSVSLRSAP</sequence>
<keyword evidence="1" id="KW-1133">Transmembrane helix</keyword>
<reference evidence="3" key="2">
    <citation type="journal article" date="2019" name="MicrobiologyOpen">
        <title>High-quality draft genome sequence of Gaiella occulta isolated from a 150 meter deep mineral water borehole and comparison with the genome sequences of other deep-branching lineages of the phylum Actinobacteria.</title>
        <authorList>
            <person name="Severino R."/>
            <person name="Froufe H.J.C."/>
            <person name="Barroso C."/>
            <person name="Albuquerque L."/>
            <person name="Lobo-da-Cunha A."/>
            <person name="da Costa M.S."/>
            <person name="Egas C."/>
        </authorList>
    </citation>
    <scope>NUCLEOTIDE SEQUENCE [LARGE SCALE GENOMIC DNA]</scope>
    <source>
        <strain evidence="3">F2-233</strain>
    </source>
</reference>
<gene>
    <name evidence="2" type="ORF">Gocc_2711</name>
</gene>